<evidence type="ECO:0000259" key="1">
    <source>
        <dbReference type="Pfam" id="PF12680"/>
    </source>
</evidence>
<dbReference type="InterPro" id="IPR037401">
    <property type="entry name" value="SnoaL-like"/>
</dbReference>
<comment type="caution">
    <text evidence="2">The sequence shown here is derived from an EMBL/GenBank/DDBJ whole genome shotgun (WGS) entry which is preliminary data.</text>
</comment>
<gene>
    <name evidence="2" type="ORF">BE17_06545</name>
</gene>
<dbReference type="Gene3D" id="3.10.450.50">
    <property type="match status" value="1"/>
</dbReference>
<dbReference type="PANTHER" id="PTHR41252">
    <property type="entry name" value="BLR2505 PROTEIN"/>
    <property type="match status" value="1"/>
</dbReference>
<accession>A0A150S9F2</accession>
<feature type="domain" description="SnoaL-like" evidence="1">
    <location>
        <begin position="7"/>
        <end position="113"/>
    </location>
</feature>
<dbReference type="EMBL" id="JEMB01001273">
    <property type="protein sequence ID" value="KYF88996.1"/>
    <property type="molecule type" value="Genomic_DNA"/>
</dbReference>
<reference evidence="2 3" key="1">
    <citation type="submission" date="2014-02" db="EMBL/GenBank/DDBJ databases">
        <title>The small core and large imbalanced accessory genome model reveals a collaborative survival strategy of Sorangium cellulosum strains in nature.</title>
        <authorList>
            <person name="Han K."/>
            <person name="Peng R."/>
            <person name="Blom J."/>
            <person name="Li Y.-Z."/>
        </authorList>
    </citation>
    <scope>NUCLEOTIDE SEQUENCE [LARGE SCALE GENOMIC DNA]</scope>
    <source>
        <strain evidence="2 3">So0011-07</strain>
    </source>
</reference>
<evidence type="ECO:0000313" key="2">
    <source>
        <dbReference type="EMBL" id="KYF88996.1"/>
    </source>
</evidence>
<dbReference type="InterPro" id="IPR032710">
    <property type="entry name" value="NTF2-like_dom_sf"/>
</dbReference>
<dbReference type="PANTHER" id="PTHR41252:SF1">
    <property type="entry name" value="BLR2505 PROTEIN"/>
    <property type="match status" value="1"/>
</dbReference>
<evidence type="ECO:0000313" key="3">
    <source>
        <dbReference type="Proteomes" id="UP000075635"/>
    </source>
</evidence>
<proteinExistence type="predicted"/>
<dbReference type="Proteomes" id="UP000075635">
    <property type="component" value="Unassembled WGS sequence"/>
</dbReference>
<dbReference type="Pfam" id="PF12680">
    <property type="entry name" value="SnoaL_2"/>
    <property type="match status" value="1"/>
</dbReference>
<name>A0A150S9F2_SORCE</name>
<dbReference type="AlphaFoldDB" id="A0A150S9F2"/>
<sequence>MSNVELIERLYRAVREKDYESFRSVCAPDIEWIQNEGFPNGKSHRGVQAVVTGVFEAFGAEWSTWRFAVEEVLDASRSVIVLGRYEGVHRKTGRSFTSAAAHVYDIEGGRVRRFRQFADTRVIWDAIG</sequence>
<organism evidence="2 3">
    <name type="scientific">Sorangium cellulosum</name>
    <name type="common">Polyangium cellulosum</name>
    <dbReference type="NCBI Taxonomy" id="56"/>
    <lineage>
        <taxon>Bacteria</taxon>
        <taxon>Pseudomonadati</taxon>
        <taxon>Myxococcota</taxon>
        <taxon>Polyangia</taxon>
        <taxon>Polyangiales</taxon>
        <taxon>Polyangiaceae</taxon>
        <taxon>Sorangium</taxon>
    </lineage>
</organism>
<dbReference type="SUPFAM" id="SSF54427">
    <property type="entry name" value="NTF2-like"/>
    <property type="match status" value="1"/>
</dbReference>
<protein>
    <submittedName>
        <fullName evidence="2">DUF4440 domain-containing protein</fullName>
    </submittedName>
</protein>